<evidence type="ECO:0000313" key="11">
    <source>
        <dbReference type="Proteomes" id="UP000031637"/>
    </source>
</evidence>
<feature type="transmembrane region" description="Helical" evidence="9">
    <location>
        <begin position="203"/>
        <end position="220"/>
    </location>
</feature>
<dbReference type="Proteomes" id="UP000031637">
    <property type="component" value="Chromosome"/>
</dbReference>
<feature type="transmembrane region" description="Helical" evidence="9">
    <location>
        <begin position="268"/>
        <end position="289"/>
    </location>
</feature>
<keyword evidence="11" id="KW-1185">Reference proteome</keyword>
<evidence type="ECO:0000256" key="8">
    <source>
        <dbReference type="ARBA" id="ARBA00035655"/>
    </source>
</evidence>
<comment type="subcellular location">
    <subcellularLocation>
        <location evidence="1">Cell inner membrane</location>
        <topology evidence="1">Multi-pass membrane protein</topology>
    </subcellularLocation>
</comment>
<feature type="transmembrane region" description="Helical" evidence="9">
    <location>
        <begin position="309"/>
        <end position="330"/>
    </location>
</feature>
<dbReference type="PANTHER" id="PTHR30574:SF1">
    <property type="entry name" value="SULPHUR TRANSPORT DOMAIN-CONTAINING PROTEIN"/>
    <property type="match status" value="1"/>
</dbReference>
<comment type="similarity">
    <text evidence="8">Belongs to the TsuA/YedE (TC 9.B.102) family.</text>
</comment>
<evidence type="ECO:0000256" key="4">
    <source>
        <dbReference type="ARBA" id="ARBA00022519"/>
    </source>
</evidence>
<keyword evidence="3" id="KW-1003">Cell membrane</keyword>
<keyword evidence="2" id="KW-0813">Transport</keyword>
<dbReference type="EMBL" id="AP012547">
    <property type="protein sequence ID" value="BAO30897.1"/>
    <property type="molecule type" value="Genomic_DNA"/>
</dbReference>
<feature type="transmembrane region" description="Helical" evidence="9">
    <location>
        <begin position="120"/>
        <end position="139"/>
    </location>
</feature>
<reference evidence="10 11" key="1">
    <citation type="journal article" date="2014" name="Syst. Appl. Microbiol.">
        <title>Complete genomes of freshwater sulfur oxidizers Sulfuricella denitrificans skB26 and Sulfuritalea hydrogenivorans sk43H: genetic insights into the sulfur oxidation pathway of betaproteobacteria.</title>
        <authorList>
            <person name="Watanabe T."/>
            <person name="Kojima H."/>
            <person name="Fukui M."/>
        </authorList>
    </citation>
    <scope>NUCLEOTIDE SEQUENCE [LARGE SCALE GENOMIC DNA]</scope>
    <source>
        <strain evidence="10">DSM22779</strain>
    </source>
</reference>
<dbReference type="GO" id="GO:0005886">
    <property type="term" value="C:plasma membrane"/>
    <property type="evidence" value="ECO:0007669"/>
    <property type="project" value="UniProtKB-SubCell"/>
</dbReference>
<dbReference type="PANTHER" id="PTHR30574">
    <property type="entry name" value="INNER MEMBRANE PROTEIN YEDE"/>
    <property type="match status" value="1"/>
</dbReference>
<keyword evidence="5 9" id="KW-0812">Transmembrane</keyword>
<keyword evidence="6 9" id="KW-1133">Transmembrane helix</keyword>
<feature type="transmembrane region" description="Helical" evidence="9">
    <location>
        <begin position="336"/>
        <end position="355"/>
    </location>
</feature>
<accession>W0SIW0</accession>
<name>W0SIW0_9PROT</name>
<evidence type="ECO:0000256" key="3">
    <source>
        <dbReference type="ARBA" id="ARBA00022475"/>
    </source>
</evidence>
<dbReference type="AlphaFoldDB" id="W0SIW0"/>
<gene>
    <name evidence="10" type="ORF">SUTH_03124</name>
</gene>
<organism evidence="10 11">
    <name type="scientific">Sulfuritalea hydrogenivorans sk43H</name>
    <dbReference type="NCBI Taxonomy" id="1223802"/>
    <lineage>
        <taxon>Bacteria</taxon>
        <taxon>Pseudomonadati</taxon>
        <taxon>Pseudomonadota</taxon>
        <taxon>Betaproteobacteria</taxon>
        <taxon>Nitrosomonadales</taxon>
        <taxon>Sterolibacteriaceae</taxon>
        <taxon>Sulfuritalea</taxon>
    </lineage>
</organism>
<sequence>MEFTIHLQILGIIFVTGMIMGAVANKTNFCTMGAVSDWVNMGDTGRLRAWLLAIAVATLGVVVLEASGKAVIGTSTFPPYRTPNLAWLRYVMGGLMFGIGMTLASGCGNKTLVRIGGGNLKSLVVLAIASACAYAMLWTDFYDTVFGKLVSATTINLAAAGKASQAMGDLSGLGNTSVGLVLALALFGFAFSSRDFRGSFDHILGGVVIGIAVIVGWYVTGSSMGVAWKEFADFADVKPLRVETQSFTFISPMGDLARYVMNPADTSLINFGIMALVGVIVGSFLYAVITRNFRVEWFVNRGDFLNHAVGAVLMGIGGVLSMGCTVGQAITGVSTLALGSVLTLVSIVAGAAGMMKYQYWRMMQEAG</sequence>
<evidence type="ECO:0000256" key="2">
    <source>
        <dbReference type="ARBA" id="ARBA00022448"/>
    </source>
</evidence>
<dbReference type="RefSeq" id="WP_041100511.1">
    <property type="nucleotide sequence ID" value="NZ_AP012547.1"/>
</dbReference>
<keyword evidence="4" id="KW-0997">Cell inner membrane</keyword>
<dbReference type="KEGG" id="shd:SUTH_03124"/>
<evidence type="ECO:0000256" key="9">
    <source>
        <dbReference type="SAM" id="Phobius"/>
    </source>
</evidence>
<feature type="transmembrane region" description="Helical" evidence="9">
    <location>
        <begin position="6"/>
        <end position="24"/>
    </location>
</feature>
<evidence type="ECO:0000256" key="6">
    <source>
        <dbReference type="ARBA" id="ARBA00022989"/>
    </source>
</evidence>
<protein>
    <submittedName>
        <fullName evidence="10">Uncharacterized protein</fullName>
    </submittedName>
</protein>
<dbReference type="InterPro" id="IPR007272">
    <property type="entry name" value="Sulf_transp_TsuA/YedE"/>
</dbReference>
<dbReference type="Pfam" id="PF04143">
    <property type="entry name" value="Sulf_transp"/>
    <property type="match status" value="1"/>
</dbReference>
<evidence type="ECO:0000256" key="5">
    <source>
        <dbReference type="ARBA" id="ARBA00022692"/>
    </source>
</evidence>
<dbReference type="HOGENOM" id="CLU_050656_2_0_4"/>
<feature type="transmembrane region" description="Helical" evidence="9">
    <location>
        <begin position="172"/>
        <end position="191"/>
    </location>
</feature>
<feature type="transmembrane region" description="Helical" evidence="9">
    <location>
        <begin position="87"/>
        <end position="108"/>
    </location>
</feature>
<feature type="transmembrane region" description="Helical" evidence="9">
    <location>
        <begin position="49"/>
        <end position="67"/>
    </location>
</feature>
<dbReference type="OrthoDB" id="9794165at2"/>
<evidence type="ECO:0000256" key="1">
    <source>
        <dbReference type="ARBA" id="ARBA00004429"/>
    </source>
</evidence>
<evidence type="ECO:0000256" key="7">
    <source>
        <dbReference type="ARBA" id="ARBA00023136"/>
    </source>
</evidence>
<proteinExistence type="inferred from homology"/>
<evidence type="ECO:0000313" key="10">
    <source>
        <dbReference type="EMBL" id="BAO30897.1"/>
    </source>
</evidence>
<dbReference type="STRING" id="1223802.SUTH_03124"/>
<keyword evidence="7 9" id="KW-0472">Membrane</keyword>